<comment type="similarity">
    <text evidence="2">Belongs to the bacterial solute-binding protein 1 family.</text>
</comment>
<comment type="caution">
    <text evidence="5">The sequence shown here is derived from an EMBL/GenBank/DDBJ whole genome shotgun (WGS) entry which is preliminary data.</text>
</comment>
<dbReference type="PANTHER" id="PTHR43649:SF31">
    <property type="entry name" value="SN-GLYCEROL-3-PHOSPHATE-BINDING PERIPLASMIC PROTEIN UGPB"/>
    <property type="match status" value="1"/>
</dbReference>
<evidence type="ECO:0000313" key="6">
    <source>
        <dbReference type="Proteomes" id="UP000619260"/>
    </source>
</evidence>
<keyword evidence="3" id="KW-0813">Transport</keyword>
<dbReference type="Pfam" id="PF01547">
    <property type="entry name" value="SBP_bac_1"/>
    <property type="match status" value="1"/>
</dbReference>
<keyword evidence="4" id="KW-0732">Signal</keyword>
<protein>
    <submittedName>
        <fullName evidence="5">Sugar ABC transporter substrate-binding protein</fullName>
    </submittedName>
</protein>
<dbReference type="PANTHER" id="PTHR43649">
    <property type="entry name" value="ARABINOSE-BINDING PROTEIN-RELATED"/>
    <property type="match status" value="1"/>
</dbReference>
<dbReference type="SUPFAM" id="SSF53850">
    <property type="entry name" value="Periplasmic binding protein-like II"/>
    <property type="match status" value="1"/>
</dbReference>
<proteinExistence type="inferred from homology"/>
<reference evidence="5" key="1">
    <citation type="submission" date="2021-01" db="EMBL/GenBank/DDBJ databases">
        <title>Whole genome shotgun sequence of Virgisporangium aliadipatigenens NBRC 105644.</title>
        <authorList>
            <person name="Komaki H."/>
            <person name="Tamura T."/>
        </authorList>
    </citation>
    <scope>NUCLEOTIDE SEQUENCE</scope>
    <source>
        <strain evidence="5">NBRC 105644</strain>
    </source>
</reference>
<evidence type="ECO:0000256" key="4">
    <source>
        <dbReference type="ARBA" id="ARBA00022729"/>
    </source>
</evidence>
<evidence type="ECO:0000313" key="5">
    <source>
        <dbReference type="EMBL" id="GIJ44147.1"/>
    </source>
</evidence>
<dbReference type="Proteomes" id="UP000619260">
    <property type="component" value="Unassembled WGS sequence"/>
</dbReference>
<gene>
    <name evidence="5" type="ORF">Val02_10330</name>
</gene>
<comment type="subcellular location">
    <subcellularLocation>
        <location evidence="1">Cell envelope</location>
    </subcellularLocation>
</comment>
<dbReference type="GO" id="GO:0030313">
    <property type="term" value="C:cell envelope"/>
    <property type="evidence" value="ECO:0007669"/>
    <property type="project" value="UniProtKB-SubCell"/>
</dbReference>
<evidence type="ECO:0000256" key="2">
    <source>
        <dbReference type="ARBA" id="ARBA00008520"/>
    </source>
</evidence>
<name>A0A8J3YGU5_9ACTN</name>
<evidence type="ECO:0000256" key="1">
    <source>
        <dbReference type="ARBA" id="ARBA00004196"/>
    </source>
</evidence>
<dbReference type="EMBL" id="BOPF01000003">
    <property type="protein sequence ID" value="GIJ44147.1"/>
    <property type="molecule type" value="Genomic_DNA"/>
</dbReference>
<organism evidence="5 6">
    <name type="scientific">Virgisporangium aliadipatigenens</name>
    <dbReference type="NCBI Taxonomy" id="741659"/>
    <lineage>
        <taxon>Bacteria</taxon>
        <taxon>Bacillati</taxon>
        <taxon>Actinomycetota</taxon>
        <taxon>Actinomycetes</taxon>
        <taxon>Micromonosporales</taxon>
        <taxon>Micromonosporaceae</taxon>
        <taxon>Virgisporangium</taxon>
    </lineage>
</organism>
<accession>A0A8J3YGU5</accession>
<keyword evidence="6" id="KW-1185">Reference proteome</keyword>
<dbReference type="Gene3D" id="3.40.190.10">
    <property type="entry name" value="Periplasmic binding protein-like II"/>
    <property type="match status" value="1"/>
</dbReference>
<dbReference type="InterPro" id="IPR050490">
    <property type="entry name" value="Bact_solute-bd_prot1"/>
</dbReference>
<evidence type="ECO:0000256" key="3">
    <source>
        <dbReference type="ARBA" id="ARBA00022448"/>
    </source>
</evidence>
<dbReference type="InterPro" id="IPR006059">
    <property type="entry name" value="SBP"/>
</dbReference>
<dbReference type="AlphaFoldDB" id="A0A8J3YGU5"/>
<sequence>MLGLGAAAVLGGPALAACSRRPGGTGSATGADAIKAVLPAQKPMNPLAKPDIDGVGIIPDGYLRYPSTLVDQITEKPGRGGTYKAIAPWWGPTPPALGDNEYVKAVNADLGATVDTSQQDGSTYSDKLSALMGGRDVPDILVAPNWEVGKISRFADGVKALFEDLTDHLKGDAAARYPNLASFPTSAWEYSVWGGRLAAVPFPVDGPFAWLLYYRKDLVDAAGRKAPTNIDEFYRFGKEMTNASAGVWAFGSVFSIVQSMYRCAGSSESGWRKKSGGGLEFKYETPEYRAAVEFTAKLFKDGLVHPDVVASKGADEKQLFKGGKIIVYQDGGGAWRGMQSEQLKVLPTFNMQPMPLFGVGGDPVLHGTERPIFWTFIKKGTPKDKVEEILRILNWCAAPLGTKEWELREYGVEGKHFTRGPDGSPAPTELGRKEIGSQFRFLTGPIPSVVQTADVPNYVQDLLGYSNSHIKFLEKDIFAGLKLELPANYAKLNTPTEDKILDILRGRRPISDLDVVVKEWRAGGGDEGRAFLEKALSDNGR</sequence>